<dbReference type="AlphaFoldDB" id="A0AAD5NI66"/>
<organism evidence="1 2">
    <name type="scientific">Acer negundo</name>
    <name type="common">Box elder</name>
    <dbReference type="NCBI Taxonomy" id="4023"/>
    <lineage>
        <taxon>Eukaryota</taxon>
        <taxon>Viridiplantae</taxon>
        <taxon>Streptophyta</taxon>
        <taxon>Embryophyta</taxon>
        <taxon>Tracheophyta</taxon>
        <taxon>Spermatophyta</taxon>
        <taxon>Magnoliopsida</taxon>
        <taxon>eudicotyledons</taxon>
        <taxon>Gunneridae</taxon>
        <taxon>Pentapetalae</taxon>
        <taxon>rosids</taxon>
        <taxon>malvids</taxon>
        <taxon>Sapindales</taxon>
        <taxon>Sapindaceae</taxon>
        <taxon>Hippocastanoideae</taxon>
        <taxon>Acereae</taxon>
        <taxon>Acer</taxon>
    </lineage>
</organism>
<dbReference type="EMBL" id="JAJSOW010000106">
    <property type="protein sequence ID" value="KAI9160136.1"/>
    <property type="molecule type" value="Genomic_DNA"/>
</dbReference>
<sequence>MEIFKYHKFQRKKNHVSYGIDVEVTSKATHSICVSADSLRYNSVVLQQSPPPKPEFREDGSTRLARWRELFVPFSYQYVEMFLIVEGN</sequence>
<reference evidence="1" key="1">
    <citation type="journal article" date="2022" name="Plant J.">
        <title>Strategies of tolerance reflected in two North American maple genomes.</title>
        <authorList>
            <person name="McEvoy S.L."/>
            <person name="Sezen U.U."/>
            <person name="Trouern-Trend A."/>
            <person name="McMahon S.M."/>
            <person name="Schaberg P.G."/>
            <person name="Yang J."/>
            <person name="Wegrzyn J.L."/>
            <person name="Swenson N.G."/>
        </authorList>
    </citation>
    <scope>NUCLEOTIDE SEQUENCE</scope>
    <source>
        <strain evidence="1">91603</strain>
    </source>
</reference>
<name>A0AAD5NI66_ACENE</name>
<dbReference type="Proteomes" id="UP001064489">
    <property type="component" value="Chromosome 2"/>
</dbReference>
<comment type="caution">
    <text evidence="1">The sequence shown here is derived from an EMBL/GenBank/DDBJ whole genome shotgun (WGS) entry which is preliminary data.</text>
</comment>
<keyword evidence="2" id="KW-1185">Reference proteome</keyword>
<evidence type="ECO:0000313" key="1">
    <source>
        <dbReference type="EMBL" id="KAI9160136.1"/>
    </source>
</evidence>
<proteinExistence type="predicted"/>
<reference evidence="1" key="2">
    <citation type="submission" date="2023-02" db="EMBL/GenBank/DDBJ databases">
        <authorList>
            <person name="Swenson N.G."/>
            <person name="Wegrzyn J.L."/>
            <person name="Mcevoy S.L."/>
        </authorList>
    </citation>
    <scope>NUCLEOTIDE SEQUENCE</scope>
    <source>
        <strain evidence="1">91603</strain>
        <tissue evidence="1">Leaf</tissue>
    </source>
</reference>
<accession>A0AAD5NI66</accession>
<gene>
    <name evidence="1" type="ORF">LWI28_005430</name>
</gene>
<protein>
    <submittedName>
        <fullName evidence="1">Uncharacterized protein</fullName>
    </submittedName>
</protein>
<evidence type="ECO:0000313" key="2">
    <source>
        <dbReference type="Proteomes" id="UP001064489"/>
    </source>
</evidence>